<dbReference type="AlphaFoldDB" id="A0A6C0DJN2"/>
<evidence type="ECO:0000313" key="1">
    <source>
        <dbReference type="EMBL" id="QHT16494.1"/>
    </source>
</evidence>
<dbReference type="EMBL" id="MN739626">
    <property type="protein sequence ID" value="QHT16494.1"/>
    <property type="molecule type" value="Genomic_DNA"/>
</dbReference>
<accession>A0A6C0DJN2</accession>
<proteinExistence type="predicted"/>
<name>A0A6C0DJN2_9ZZZZ</name>
<organism evidence="1">
    <name type="scientific">viral metagenome</name>
    <dbReference type="NCBI Taxonomy" id="1070528"/>
    <lineage>
        <taxon>unclassified sequences</taxon>
        <taxon>metagenomes</taxon>
        <taxon>organismal metagenomes</taxon>
    </lineage>
</organism>
<reference evidence="1" key="1">
    <citation type="journal article" date="2020" name="Nature">
        <title>Giant virus diversity and host interactions through global metagenomics.</title>
        <authorList>
            <person name="Schulz F."/>
            <person name="Roux S."/>
            <person name="Paez-Espino D."/>
            <person name="Jungbluth S."/>
            <person name="Walsh D.A."/>
            <person name="Denef V.J."/>
            <person name="McMahon K.D."/>
            <person name="Konstantinidis K.T."/>
            <person name="Eloe-Fadrosh E.A."/>
            <person name="Kyrpides N.C."/>
            <person name="Woyke T."/>
        </authorList>
    </citation>
    <scope>NUCLEOTIDE SEQUENCE</scope>
    <source>
        <strain evidence="1">GVMAG-M-3300023174-189</strain>
    </source>
</reference>
<protein>
    <submittedName>
        <fullName evidence="1">Uncharacterized protein</fullName>
    </submittedName>
</protein>
<sequence>MGIMESKLDPQVVKPIITQENYLPSFSMDTAKFSDGSSGFVITTVDLAKNSTVKTVSIHMVYSPAENAYVFVCKDNTILSFVKDRLTGKVVCSVTSMAKENIVRFCVNTYEPIDDAIVDKIGELYSKQLQTVS</sequence>